<dbReference type="Gene3D" id="4.10.860.10">
    <property type="entry name" value="UVR domain"/>
    <property type="match status" value="1"/>
</dbReference>
<dbReference type="Proteomes" id="UP000659904">
    <property type="component" value="Unassembled WGS sequence"/>
</dbReference>
<proteinExistence type="predicted"/>
<gene>
    <name evidence="3" type="ORF">Cci01nite_17690</name>
</gene>
<dbReference type="EMBL" id="BONH01000005">
    <property type="protein sequence ID" value="GIF96675.1"/>
    <property type="molecule type" value="Genomic_DNA"/>
</dbReference>
<sequence>MPRIADTDPHGRYTDRARQVAQAAWREACTRGHENIGPEHYLLALLREGDEPGLIGTGALILEDSFDIPLDALRERLDAAVGRTGWPHQHGIPTTAATQRALRLASDEAARLGDERIGTEHLLLGIAAEGTSTAAQALAELGATADRIRDEIVLLGKFSRGCRMPTRSLDTATESPVEVPADIRDYDTRISELRQQKEAAVDAADYEAAGAIRTAEKQLLAQRTARARRWSANVDVVAVVTELQDLREQNQRLMGLLREHGIEPR</sequence>
<dbReference type="Gene3D" id="1.10.1780.10">
    <property type="entry name" value="Clp, N-terminal domain"/>
    <property type="match status" value="1"/>
</dbReference>
<keyword evidence="4" id="KW-1185">Reference proteome</keyword>
<organism evidence="3 4">
    <name type="scientific">Catellatospora citrea</name>
    <dbReference type="NCBI Taxonomy" id="53366"/>
    <lineage>
        <taxon>Bacteria</taxon>
        <taxon>Bacillati</taxon>
        <taxon>Actinomycetota</taxon>
        <taxon>Actinomycetes</taxon>
        <taxon>Micromonosporales</taxon>
        <taxon>Micromonosporaceae</taxon>
        <taxon>Catellatospora</taxon>
    </lineage>
</organism>
<dbReference type="InterPro" id="IPR036628">
    <property type="entry name" value="Clp_N_dom_sf"/>
</dbReference>
<dbReference type="InterPro" id="IPR044217">
    <property type="entry name" value="CLPT1/2"/>
</dbReference>
<dbReference type="AlphaFoldDB" id="A0A8J3KGF2"/>
<comment type="caution">
    <text evidence="3">The sequence shown here is derived from an EMBL/GenBank/DDBJ whole genome shotgun (WGS) entry which is preliminary data.</text>
</comment>
<name>A0A8J3KGF2_9ACTN</name>
<dbReference type="InterPro" id="IPR004176">
    <property type="entry name" value="Clp_R_N"/>
</dbReference>
<protein>
    <recommendedName>
        <fullName evidence="2">Clp R domain-containing protein</fullName>
    </recommendedName>
</protein>
<dbReference type="SUPFAM" id="SSF81923">
    <property type="entry name" value="Double Clp-N motif"/>
    <property type="match status" value="1"/>
</dbReference>
<dbReference type="PANTHER" id="PTHR47016:SF5">
    <property type="entry name" value="CLP DOMAIN SUPERFAMILY PROTEIN"/>
    <property type="match status" value="1"/>
</dbReference>
<accession>A0A8J3KGF2</accession>
<keyword evidence="1" id="KW-0677">Repeat</keyword>
<dbReference type="RefSeq" id="WP_170213289.1">
    <property type="nucleotide sequence ID" value="NZ_BONH01000005.1"/>
</dbReference>
<evidence type="ECO:0000313" key="4">
    <source>
        <dbReference type="Proteomes" id="UP000659904"/>
    </source>
</evidence>
<dbReference type="Pfam" id="PF02861">
    <property type="entry name" value="Clp_N"/>
    <property type="match status" value="1"/>
</dbReference>
<dbReference type="PROSITE" id="PS51903">
    <property type="entry name" value="CLP_R"/>
    <property type="match status" value="1"/>
</dbReference>
<evidence type="ECO:0000259" key="2">
    <source>
        <dbReference type="PROSITE" id="PS51903"/>
    </source>
</evidence>
<evidence type="ECO:0000313" key="3">
    <source>
        <dbReference type="EMBL" id="GIF96675.1"/>
    </source>
</evidence>
<reference evidence="3 4" key="1">
    <citation type="submission" date="2021-01" db="EMBL/GenBank/DDBJ databases">
        <title>Whole genome shotgun sequence of Catellatospora citrea NBRC 14495.</title>
        <authorList>
            <person name="Komaki H."/>
            <person name="Tamura T."/>
        </authorList>
    </citation>
    <scope>NUCLEOTIDE SEQUENCE [LARGE SCALE GENOMIC DNA]</scope>
    <source>
        <strain evidence="3 4">NBRC 14495</strain>
    </source>
</reference>
<feature type="domain" description="Clp R" evidence="2">
    <location>
        <begin position="10"/>
        <end position="161"/>
    </location>
</feature>
<evidence type="ECO:0000256" key="1">
    <source>
        <dbReference type="PROSITE-ProRule" id="PRU01251"/>
    </source>
</evidence>
<dbReference type="PANTHER" id="PTHR47016">
    <property type="entry name" value="ATP-DEPENDENT CLP PROTEASE ATP-BINDING SUBUNIT CLPT1, CHLOROPLASTIC"/>
    <property type="match status" value="1"/>
</dbReference>